<comment type="caution">
    <text evidence="2">The sequence shown here is derived from an EMBL/GenBank/DDBJ whole genome shotgun (WGS) entry which is preliminary data.</text>
</comment>
<evidence type="ECO:0000313" key="2">
    <source>
        <dbReference type="EMBL" id="PON96704.1"/>
    </source>
</evidence>
<feature type="domain" description="Alliinase C-terminal" evidence="1">
    <location>
        <begin position="38"/>
        <end position="105"/>
    </location>
</feature>
<dbReference type="InterPro" id="IPR006948">
    <property type="entry name" value="Alliinase_C"/>
</dbReference>
<dbReference type="EMBL" id="JXTC01000036">
    <property type="protein sequence ID" value="PON96704.1"/>
    <property type="molecule type" value="Genomic_DNA"/>
</dbReference>
<dbReference type="OrthoDB" id="10328659at2759"/>
<proteinExistence type="predicted"/>
<name>A0A2P5FG04_TREOI</name>
<reference evidence="3" key="1">
    <citation type="submission" date="2016-06" db="EMBL/GenBank/DDBJ databases">
        <title>Parallel loss of symbiosis genes in relatives of nitrogen-fixing non-legume Parasponia.</title>
        <authorList>
            <person name="Van Velzen R."/>
            <person name="Holmer R."/>
            <person name="Bu F."/>
            <person name="Rutten L."/>
            <person name="Van Zeijl A."/>
            <person name="Liu W."/>
            <person name="Santuari L."/>
            <person name="Cao Q."/>
            <person name="Sharma T."/>
            <person name="Shen D."/>
            <person name="Roswanjaya Y."/>
            <person name="Wardhani T."/>
            <person name="Kalhor M.S."/>
            <person name="Jansen J."/>
            <person name="Van den Hoogen J."/>
            <person name="Gungor B."/>
            <person name="Hartog M."/>
            <person name="Hontelez J."/>
            <person name="Verver J."/>
            <person name="Yang W.-C."/>
            <person name="Schijlen E."/>
            <person name="Repin R."/>
            <person name="Schilthuizen M."/>
            <person name="Schranz E."/>
            <person name="Heidstra R."/>
            <person name="Miyata K."/>
            <person name="Fedorova E."/>
            <person name="Kohlen W."/>
            <person name="Bisseling T."/>
            <person name="Smit S."/>
            <person name="Geurts R."/>
        </authorList>
    </citation>
    <scope>NUCLEOTIDE SEQUENCE [LARGE SCALE GENOMIC DNA]</scope>
    <source>
        <strain evidence="3">cv. RG33-2</strain>
    </source>
</reference>
<dbReference type="Pfam" id="PF04864">
    <property type="entry name" value="Alliinase_C"/>
    <property type="match status" value="1"/>
</dbReference>
<dbReference type="GO" id="GO:0016846">
    <property type="term" value="F:carbon-sulfur lyase activity"/>
    <property type="evidence" value="ECO:0007669"/>
    <property type="project" value="InterPro"/>
</dbReference>
<protein>
    <submittedName>
        <fullName evidence="2">Alliinase, C-terminal</fullName>
    </submittedName>
</protein>
<dbReference type="AlphaFoldDB" id="A0A2P5FG04"/>
<dbReference type="InParanoid" id="A0A2P5FG04"/>
<accession>A0A2P5FG04</accession>
<gene>
    <name evidence="2" type="ORF">TorRG33x02_074080</name>
</gene>
<evidence type="ECO:0000313" key="3">
    <source>
        <dbReference type="Proteomes" id="UP000237000"/>
    </source>
</evidence>
<organism evidence="2 3">
    <name type="scientific">Trema orientale</name>
    <name type="common">Charcoal tree</name>
    <name type="synonym">Celtis orientalis</name>
    <dbReference type="NCBI Taxonomy" id="63057"/>
    <lineage>
        <taxon>Eukaryota</taxon>
        <taxon>Viridiplantae</taxon>
        <taxon>Streptophyta</taxon>
        <taxon>Embryophyta</taxon>
        <taxon>Tracheophyta</taxon>
        <taxon>Spermatophyta</taxon>
        <taxon>Magnoliopsida</taxon>
        <taxon>eudicotyledons</taxon>
        <taxon>Gunneridae</taxon>
        <taxon>Pentapetalae</taxon>
        <taxon>rosids</taxon>
        <taxon>fabids</taxon>
        <taxon>Rosales</taxon>
        <taxon>Cannabaceae</taxon>
        <taxon>Trema</taxon>
    </lineage>
</organism>
<dbReference type="InterPro" id="IPR015421">
    <property type="entry name" value="PyrdxlP-dep_Trfase_major"/>
</dbReference>
<keyword evidence="3" id="KW-1185">Reference proteome</keyword>
<sequence>MNLRIEELCHCNCWISPLQWVYVGPIGMKGLTQLTLAWFDFHPSMTEYQKSALHKWAGDSRSFNKMGPYIELVTSLNNPADGFVRHSCVNKSGEVVIYGLAYFWP</sequence>
<evidence type="ECO:0000259" key="1">
    <source>
        <dbReference type="Pfam" id="PF04864"/>
    </source>
</evidence>
<dbReference type="Proteomes" id="UP000237000">
    <property type="component" value="Unassembled WGS sequence"/>
</dbReference>
<dbReference type="Gene3D" id="3.40.640.10">
    <property type="entry name" value="Type I PLP-dependent aspartate aminotransferase-like (Major domain)"/>
    <property type="match status" value="1"/>
</dbReference>
<dbReference type="STRING" id="63057.A0A2P5FG04"/>